<dbReference type="Proteomes" id="UP000607562">
    <property type="component" value="Unassembled WGS sequence"/>
</dbReference>
<keyword evidence="2" id="KW-1185">Reference proteome</keyword>
<proteinExistence type="predicted"/>
<dbReference type="EMBL" id="JAEILM010000041">
    <property type="protein sequence ID" value="MBI6633840.1"/>
    <property type="molecule type" value="Genomic_DNA"/>
</dbReference>
<protein>
    <submittedName>
        <fullName evidence="1">Uncharacterized protein</fullName>
    </submittedName>
</protein>
<gene>
    <name evidence="1" type="ORF">YA0871_14325</name>
</gene>
<accession>A0ABS0V0N4</accession>
<sequence length="71" mass="7460">MTPIVWACLVERFSVNGFAGIHSGSLLGDVHFCAEYGVVSAVKMMDTQGINEAYSLSLADPLLSGASCLAH</sequence>
<evidence type="ECO:0000313" key="2">
    <source>
        <dbReference type="Proteomes" id="UP000607562"/>
    </source>
</evidence>
<comment type="caution">
    <text evidence="1">The sequence shown here is derived from an EMBL/GenBank/DDBJ whole genome shotgun (WGS) entry which is preliminary data.</text>
</comment>
<organism evidence="1 2">
    <name type="scientific">Pseudomonas paralactis</name>
    <dbReference type="NCBI Taxonomy" id="1615673"/>
    <lineage>
        <taxon>Bacteria</taxon>
        <taxon>Pseudomonadati</taxon>
        <taxon>Pseudomonadota</taxon>
        <taxon>Gammaproteobacteria</taxon>
        <taxon>Pseudomonadales</taxon>
        <taxon>Pseudomonadaceae</taxon>
        <taxon>Pseudomonas</taxon>
    </lineage>
</organism>
<reference evidence="1 2" key="1">
    <citation type="submission" date="2020-12" db="EMBL/GenBank/DDBJ databases">
        <title>Comparative genomic insights into the epidemiology and virulence of plant pathogenic Pseudomonads from Turkey.</title>
        <authorList>
            <person name="Dillon M."/>
            <person name="Ruiz-Bedoya T."/>
            <person name="Bendalovic-Torma C."/>
            <person name="Guttman K.M."/>
            <person name="Kwak H."/>
            <person name="Middleton M.A."/>
            <person name="Wang P.W."/>
            <person name="Horuz S."/>
            <person name="Aysan Y."/>
            <person name="Guttman D.S."/>
        </authorList>
    </citation>
    <scope>NUCLEOTIDE SEQUENCE [LARGE SCALE GENOMIC DNA]</scope>
    <source>
        <strain evidence="1 2">Marul_2_1</strain>
    </source>
</reference>
<name>A0ABS0V0N4_9PSED</name>
<evidence type="ECO:0000313" key="1">
    <source>
        <dbReference type="EMBL" id="MBI6633840.1"/>
    </source>
</evidence>
<dbReference type="RefSeq" id="WP_157243885.1">
    <property type="nucleotide sequence ID" value="NZ_JAEILM010000041.1"/>
</dbReference>